<dbReference type="NCBIfam" id="NF001808">
    <property type="entry name" value="PRK00522.1"/>
    <property type="match status" value="1"/>
</dbReference>
<dbReference type="PROSITE" id="PS51352">
    <property type="entry name" value="THIOREDOXIN_2"/>
    <property type="match status" value="1"/>
</dbReference>
<dbReference type="STRING" id="1499966.U14_00485"/>
<organism evidence="8">
    <name type="scientific">Candidatus Moduliflexus flocculans</name>
    <dbReference type="NCBI Taxonomy" id="1499966"/>
    <lineage>
        <taxon>Bacteria</taxon>
        <taxon>Candidatus Moduliflexota</taxon>
        <taxon>Candidatus Moduliflexia</taxon>
        <taxon>Candidatus Moduliflexales</taxon>
        <taxon>Candidatus Moduliflexaceae</taxon>
    </lineage>
</organism>
<dbReference type="HAMAP" id="MF_00269">
    <property type="entry name" value="Tpx"/>
    <property type="match status" value="1"/>
</dbReference>
<dbReference type="InterPro" id="IPR050455">
    <property type="entry name" value="Tpx_Peroxidase_subfamily"/>
</dbReference>
<protein>
    <recommendedName>
        <fullName evidence="6">Thiol peroxidase</fullName>
        <shortName evidence="6">Tpx</shortName>
        <ecNumber evidence="6">1.11.1.24</ecNumber>
    </recommendedName>
    <alternativeName>
        <fullName evidence="6">Peroxiredoxin tpx</fullName>
        <shortName evidence="6">Prx</shortName>
    </alternativeName>
    <alternativeName>
        <fullName evidence="6">Thioredoxin peroxidase</fullName>
    </alternativeName>
    <alternativeName>
        <fullName evidence="6">Thioredoxin-dependent peroxiredoxin</fullName>
    </alternativeName>
</protein>
<evidence type="ECO:0000256" key="5">
    <source>
        <dbReference type="ARBA" id="ARBA00023284"/>
    </source>
</evidence>
<feature type="active site" description="Cysteine sulfenic acid (-SOH) intermediate" evidence="6">
    <location>
        <position position="60"/>
    </location>
</feature>
<evidence type="ECO:0000256" key="3">
    <source>
        <dbReference type="ARBA" id="ARBA00023002"/>
    </source>
</evidence>
<dbReference type="PANTHER" id="PTHR43110">
    <property type="entry name" value="THIOL PEROXIDASE"/>
    <property type="match status" value="1"/>
</dbReference>
<dbReference type="PROSITE" id="PS01265">
    <property type="entry name" value="TPX"/>
    <property type="match status" value="1"/>
</dbReference>
<feature type="domain" description="Thioredoxin" evidence="7">
    <location>
        <begin position="18"/>
        <end position="166"/>
    </location>
</feature>
<comment type="similarity">
    <text evidence="6">Belongs to the peroxiredoxin family. Tpx subfamily.</text>
</comment>
<evidence type="ECO:0000256" key="6">
    <source>
        <dbReference type="HAMAP-Rule" id="MF_00269"/>
    </source>
</evidence>
<dbReference type="AlphaFoldDB" id="A0A0S6VQC3"/>
<name>A0A0S6VQC3_9BACT</name>
<dbReference type="Pfam" id="PF08534">
    <property type="entry name" value="Redoxin"/>
    <property type="match status" value="1"/>
</dbReference>
<evidence type="ECO:0000313" key="8">
    <source>
        <dbReference type="EMBL" id="GAK49264.1"/>
    </source>
</evidence>
<dbReference type="EMBL" id="DF820455">
    <property type="protein sequence ID" value="GAK49264.1"/>
    <property type="molecule type" value="Genomic_DNA"/>
</dbReference>
<gene>
    <name evidence="6" type="primary">tpx</name>
    <name evidence="8" type="ORF">U14_00485</name>
</gene>
<dbReference type="InterPro" id="IPR036249">
    <property type="entry name" value="Thioredoxin-like_sf"/>
</dbReference>
<keyword evidence="3 6" id="KW-0560">Oxidoreductase</keyword>
<keyword evidence="1 6" id="KW-0575">Peroxidase</keyword>
<keyword evidence="2 6" id="KW-0049">Antioxidant</keyword>
<evidence type="ECO:0000256" key="4">
    <source>
        <dbReference type="ARBA" id="ARBA00023157"/>
    </source>
</evidence>
<dbReference type="SUPFAM" id="SSF52833">
    <property type="entry name" value="Thioredoxin-like"/>
    <property type="match status" value="1"/>
</dbReference>
<reference evidence="8" key="1">
    <citation type="journal article" date="2015" name="PeerJ">
        <title>First genomic representation of candidate bacterial phylum KSB3 points to enhanced environmental sensing as a trigger of wastewater bulking.</title>
        <authorList>
            <person name="Sekiguchi Y."/>
            <person name="Ohashi A."/>
            <person name="Parks D.H."/>
            <person name="Yamauchi T."/>
            <person name="Tyson G.W."/>
            <person name="Hugenholtz P."/>
        </authorList>
    </citation>
    <scope>NUCLEOTIDE SEQUENCE [LARGE SCALE GENOMIC DNA]</scope>
</reference>
<evidence type="ECO:0000313" key="9">
    <source>
        <dbReference type="Proteomes" id="UP000030700"/>
    </source>
</evidence>
<evidence type="ECO:0000256" key="1">
    <source>
        <dbReference type="ARBA" id="ARBA00022559"/>
    </source>
</evidence>
<dbReference type="CDD" id="cd03014">
    <property type="entry name" value="PRX_Atyp2cys"/>
    <property type="match status" value="1"/>
</dbReference>
<dbReference type="Gene3D" id="3.40.30.10">
    <property type="entry name" value="Glutaredoxin"/>
    <property type="match status" value="1"/>
</dbReference>
<dbReference type="EC" id="1.11.1.24" evidence="6"/>
<feature type="disulfide bond" description="Redox-active" evidence="6">
    <location>
        <begin position="60"/>
        <end position="94"/>
    </location>
</feature>
<dbReference type="InterPro" id="IPR018219">
    <property type="entry name" value="Tpx_CS"/>
</dbReference>
<dbReference type="InterPro" id="IPR013766">
    <property type="entry name" value="Thioredoxin_domain"/>
</dbReference>
<proteinExistence type="inferred from homology"/>
<dbReference type="HOGENOM" id="CLU_042529_12_2_0"/>
<dbReference type="GO" id="GO:0008379">
    <property type="term" value="F:thioredoxin peroxidase activity"/>
    <property type="evidence" value="ECO:0007669"/>
    <property type="project" value="UniProtKB-UniRule"/>
</dbReference>
<comment type="miscellaneous">
    <text evidence="6">The active site is a conserved redox-active cysteine residue, the peroxidatic cysteine (C(P)), which makes the nucleophilic attack on the peroxide substrate. The peroxide oxidizes the C(P)-SH to cysteine sulfenic acid (C(P)-SOH), which then reacts with another cysteine residue, the resolving cysteine (C(R)), to form a disulfide bridge. The disulfide is subsequently reduced by an appropriate electron donor to complete the catalytic cycle. In this atypical 2-Cys peroxiredoxin, C(R) is present in the same subunit to form an intramolecular disulfide. The disulfide is subsequently reduced by thioredoxin.</text>
</comment>
<evidence type="ECO:0000256" key="2">
    <source>
        <dbReference type="ARBA" id="ARBA00022862"/>
    </source>
</evidence>
<comment type="subunit">
    <text evidence="6">Homodimer.</text>
</comment>
<comment type="catalytic activity">
    <reaction evidence="6">
        <text>a hydroperoxide + [thioredoxin]-dithiol = an alcohol + [thioredoxin]-disulfide + H2O</text>
        <dbReference type="Rhea" id="RHEA:62620"/>
        <dbReference type="Rhea" id="RHEA-COMP:10698"/>
        <dbReference type="Rhea" id="RHEA-COMP:10700"/>
        <dbReference type="ChEBI" id="CHEBI:15377"/>
        <dbReference type="ChEBI" id="CHEBI:29950"/>
        <dbReference type="ChEBI" id="CHEBI:30879"/>
        <dbReference type="ChEBI" id="CHEBI:35924"/>
        <dbReference type="ChEBI" id="CHEBI:50058"/>
        <dbReference type="EC" id="1.11.1.24"/>
    </reaction>
</comment>
<dbReference type="Proteomes" id="UP000030700">
    <property type="component" value="Unassembled WGS sequence"/>
</dbReference>
<dbReference type="PANTHER" id="PTHR43110:SF1">
    <property type="entry name" value="THIOL PEROXIDASE"/>
    <property type="match status" value="1"/>
</dbReference>
<dbReference type="InterPro" id="IPR002065">
    <property type="entry name" value="TPX"/>
</dbReference>
<keyword evidence="5 6" id="KW-0676">Redox-active center</keyword>
<sequence>MAEITLKGNKIHTYGTLPEVGSKAPDFVLTKTDLADVSLKDFAGKKIVLNIFPSIDTGVCAASVRKFNEEVQKLENTVVLCASIDLPFAHSRFCGAEGLESVISVSELRKRQFGEDYGVRIVDGPLAGLFSRAVVVIDEKGVVTYTEQVPEIAQEPNYEAALKALR</sequence>
<evidence type="ECO:0000259" key="7">
    <source>
        <dbReference type="PROSITE" id="PS51352"/>
    </source>
</evidence>
<accession>A0A0S6VQC3</accession>
<keyword evidence="9" id="KW-1185">Reference proteome</keyword>
<keyword evidence="4 6" id="KW-1015">Disulfide bond</keyword>
<dbReference type="InterPro" id="IPR013740">
    <property type="entry name" value="Redoxin"/>
</dbReference>
<comment type="function">
    <text evidence="6">Thiol-specific peroxidase that catalyzes the reduction of hydrogen peroxide and organic hydroperoxides to water and alcohols, respectively. Plays a role in cell protection against oxidative stress by detoxifying peroxides.</text>
</comment>